<sequence length="576" mass="67271">MSLEQVPADIWLRIVRCGLSFQDLLCITSLSRTIHSQLIDDEYLWNFVCFDRWERVYADYEIPIPYTCKGYDKARLYYGDQCLFISQLELYDPNSEHNYDYFEERFSTDPKFIPILYNYCKENEICVDEFNPIGLTEISLATKLLVAAIRHLGIIYFHPLIEEMAGKNMVKAVRNLDVSPDYEQFWFRFSLFDDASHRLVEARRKKLSEISEILRKRIYVGMLLHEENGGILKYDTSNRTIYFEEQSSFEAFLYRVVRLILKKLTIKVHDGHSETYMGGYYLEDFSILRIYSNEVIGHTFLRNAIVMKVISQFFKGMSIFVKGVDEKIGPIKVSLSKNFLSVNSCSISILEKSSRSDNELRIFHTSTIESRLVSVHHFASNDDAARYVSPMSIFYLLQYVLYLNGPVRKSFFLSIVDKTKVTSWFPKSKTGFHEENYERIKDLFSGKLSTMRGLIPLEAAFGRSDPSSKLNSLFVWRVDLNKEEESTKTAPFELGMFVHNSRLDIDGIIIAKKRTDFGWYLEVLTKQGTRMVFKESSLTECREINRLKRFFSEASLDIVGLQYVKAFNGRTFEFYT</sequence>
<evidence type="ECO:0000313" key="1">
    <source>
        <dbReference type="EMBL" id="CAH2353815.1"/>
    </source>
</evidence>
<organism evidence="1 2">
    <name type="scientific">[Candida] railenensis</name>
    <dbReference type="NCBI Taxonomy" id="45579"/>
    <lineage>
        <taxon>Eukaryota</taxon>
        <taxon>Fungi</taxon>
        <taxon>Dikarya</taxon>
        <taxon>Ascomycota</taxon>
        <taxon>Saccharomycotina</taxon>
        <taxon>Pichiomycetes</taxon>
        <taxon>Debaryomycetaceae</taxon>
        <taxon>Kurtzmaniella</taxon>
    </lineage>
</organism>
<gene>
    <name evidence="1" type="ORF">CLIB1423_12S03532</name>
</gene>
<proteinExistence type="predicted"/>
<evidence type="ECO:0000313" key="2">
    <source>
        <dbReference type="Proteomes" id="UP000837801"/>
    </source>
</evidence>
<reference evidence="1" key="1">
    <citation type="submission" date="2022-03" db="EMBL/GenBank/DDBJ databases">
        <authorList>
            <person name="Legras J.-L."/>
            <person name="Devillers H."/>
            <person name="Grondin C."/>
        </authorList>
    </citation>
    <scope>NUCLEOTIDE SEQUENCE</scope>
    <source>
        <strain evidence="1">CLIB 1423</strain>
    </source>
</reference>
<comment type="caution">
    <text evidence="1">The sequence shown here is derived from an EMBL/GenBank/DDBJ whole genome shotgun (WGS) entry which is preliminary data.</text>
</comment>
<evidence type="ECO:0008006" key="3">
    <source>
        <dbReference type="Google" id="ProtNLM"/>
    </source>
</evidence>
<accession>A0A9P0VZP7</accession>
<name>A0A9P0VZP7_9ASCO</name>
<dbReference type="Proteomes" id="UP000837801">
    <property type="component" value="Unassembled WGS sequence"/>
</dbReference>
<dbReference type="OrthoDB" id="550575at2759"/>
<dbReference type="AlphaFoldDB" id="A0A9P0VZP7"/>
<keyword evidence="2" id="KW-1185">Reference proteome</keyword>
<protein>
    <recommendedName>
        <fullName evidence="3">F-box domain-containing protein</fullName>
    </recommendedName>
</protein>
<dbReference type="EMBL" id="CAKXYY010000012">
    <property type="protein sequence ID" value="CAH2353815.1"/>
    <property type="molecule type" value="Genomic_DNA"/>
</dbReference>